<dbReference type="AlphaFoldDB" id="A0A1H4GRC0"/>
<comment type="subcellular location">
    <subcellularLocation>
        <location evidence="1">Cell membrane</location>
        <topology evidence="1">Multi-pass membrane protein</topology>
    </subcellularLocation>
</comment>
<evidence type="ECO:0000256" key="5">
    <source>
        <dbReference type="ARBA" id="ARBA00023136"/>
    </source>
</evidence>
<name>A0A1H4GRC0_9BURK</name>
<feature type="transmembrane region" description="Helical" evidence="6">
    <location>
        <begin position="212"/>
        <end position="234"/>
    </location>
</feature>
<feature type="transmembrane region" description="Helical" evidence="6">
    <location>
        <begin position="254"/>
        <end position="279"/>
    </location>
</feature>
<feature type="transmembrane region" description="Helical" evidence="6">
    <location>
        <begin position="169"/>
        <end position="191"/>
    </location>
</feature>
<proteinExistence type="predicted"/>
<dbReference type="RefSeq" id="WP_176954209.1">
    <property type="nucleotide sequence ID" value="NZ_FNRQ01000006.1"/>
</dbReference>
<protein>
    <submittedName>
        <fullName evidence="7">Amino acid/amide ABC transporter membrane protein 2, HAAT family</fullName>
    </submittedName>
</protein>
<evidence type="ECO:0000256" key="4">
    <source>
        <dbReference type="ARBA" id="ARBA00022989"/>
    </source>
</evidence>
<reference evidence="8" key="1">
    <citation type="submission" date="2016-10" db="EMBL/GenBank/DDBJ databases">
        <authorList>
            <person name="Varghese N."/>
            <person name="Submissions S."/>
        </authorList>
    </citation>
    <scope>NUCLEOTIDE SEQUENCE [LARGE SCALE GENOMIC DNA]</scope>
    <source>
        <strain evidence="8">LMG 24000</strain>
    </source>
</reference>
<keyword evidence="2" id="KW-1003">Cell membrane</keyword>
<evidence type="ECO:0000256" key="6">
    <source>
        <dbReference type="SAM" id="Phobius"/>
    </source>
</evidence>
<dbReference type="EMBL" id="FNRQ01000006">
    <property type="protein sequence ID" value="SEB12166.1"/>
    <property type="molecule type" value="Genomic_DNA"/>
</dbReference>
<evidence type="ECO:0000313" key="8">
    <source>
        <dbReference type="Proteomes" id="UP000198638"/>
    </source>
</evidence>
<feature type="transmembrane region" description="Helical" evidence="6">
    <location>
        <begin position="56"/>
        <end position="81"/>
    </location>
</feature>
<dbReference type="Pfam" id="PF02653">
    <property type="entry name" value="BPD_transp_2"/>
    <property type="match status" value="1"/>
</dbReference>
<dbReference type="InterPro" id="IPR043428">
    <property type="entry name" value="LivM-like"/>
</dbReference>
<keyword evidence="8" id="KW-1185">Reference proteome</keyword>
<accession>A0A1H4GRC0</accession>
<organism evidence="7 8">
    <name type="scientific">Paraburkholderia sartisoli</name>
    <dbReference type="NCBI Taxonomy" id="83784"/>
    <lineage>
        <taxon>Bacteria</taxon>
        <taxon>Pseudomonadati</taxon>
        <taxon>Pseudomonadota</taxon>
        <taxon>Betaproteobacteria</taxon>
        <taxon>Burkholderiales</taxon>
        <taxon>Burkholderiaceae</taxon>
        <taxon>Paraburkholderia</taxon>
    </lineage>
</organism>
<dbReference type="STRING" id="83784.SAMN05192564_106274"/>
<evidence type="ECO:0000313" key="7">
    <source>
        <dbReference type="EMBL" id="SEB12166.1"/>
    </source>
</evidence>
<dbReference type="PANTHER" id="PTHR30482:SF17">
    <property type="entry name" value="ABC TRANSPORTER ATP-BINDING PROTEIN"/>
    <property type="match status" value="1"/>
</dbReference>
<evidence type="ECO:0000256" key="1">
    <source>
        <dbReference type="ARBA" id="ARBA00004651"/>
    </source>
</evidence>
<evidence type="ECO:0000256" key="3">
    <source>
        <dbReference type="ARBA" id="ARBA00022692"/>
    </source>
</evidence>
<keyword evidence="4 6" id="KW-1133">Transmembrane helix</keyword>
<dbReference type="CDD" id="cd06581">
    <property type="entry name" value="TM_PBP1_LivM_like"/>
    <property type="match status" value="1"/>
</dbReference>
<evidence type="ECO:0000256" key="2">
    <source>
        <dbReference type="ARBA" id="ARBA00022475"/>
    </source>
</evidence>
<feature type="transmembrane region" description="Helical" evidence="6">
    <location>
        <begin position="93"/>
        <end position="112"/>
    </location>
</feature>
<dbReference type="GO" id="GO:0015658">
    <property type="term" value="F:branched-chain amino acid transmembrane transporter activity"/>
    <property type="evidence" value="ECO:0007669"/>
    <property type="project" value="InterPro"/>
</dbReference>
<dbReference type="InterPro" id="IPR001851">
    <property type="entry name" value="ABC_transp_permease"/>
</dbReference>
<keyword evidence="3 6" id="KW-0812">Transmembrane</keyword>
<dbReference type="Proteomes" id="UP000198638">
    <property type="component" value="Unassembled WGS sequence"/>
</dbReference>
<keyword evidence="5 6" id="KW-0472">Membrane</keyword>
<sequence length="323" mass="34367">MIAVSHAQARRQTVRNPAPLLFWILAVLAFFLFPDQRGFATTILTSTLFALALDVVLGYAGIITLGHAVYFGVGAYSAALLAQAGYHEPITGVLISGAISAAVALACAPFITRFTGLPLVMMTIAVNAIVYEAANQATSITGGDDGLTSFSFDPVFGLFKWDLSGQTQYMYASAWLLLCFILVSCIVRSPFGLSLKGIRENRQRMKLVGAPVLRQLTLAYTISGLIAGIAGAVSCQTTGFASLGGLSPEASISILVMLAIGGIGNLYGAFIGVPLFLIVRHTASTWNPYHWLFVMGVLLIVVRFSNGGLLGLLRFRSGDRYGD</sequence>
<gene>
    <name evidence="7" type="ORF">SAMN05192564_106274</name>
</gene>
<dbReference type="GO" id="GO:0005886">
    <property type="term" value="C:plasma membrane"/>
    <property type="evidence" value="ECO:0007669"/>
    <property type="project" value="UniProtKB-SubCell"/>
</dbReference>
<feature type="transmembrane region" description="Helical" evidence="6">
    <location>
        <begin position="291"/>
        <end position="313"/>
    </location>
</feature>
<dbReference type="PANTHER" id="PTHR30482">
    <property type="entry name" value="HIGH-AFFINITY BRANCHED-CHAIN AMINO ACID TRANSPORT SYSTEM PERMEASE"/>
    <property type="match status" value="1"/>
</dbReference>